<evidence type="ECO:0000256" key="2">
    <source>
        <dbReference type="ARBA" id="ARBA00022694"/>
    </source>
</evidence>
<gene>
    <name evidence="4" type="ORF">ODALV1_LOCUS6929</name>
</gene>
<evidence type="ECO:0000256" key="1">
    <source>
        <dbReference type="ARBA" id="ARBA00022490"/>
    </source>
</evidence>
<keyword evidence="5" id="KW-1185">Reference proteome</keyword>
<sequence length="435" mass="48401">METAAEGRGTSVTSCSECDSQDVIIKKARKSYCRPCWKHHCDFRFRKRLFEFGRPAKGTVGEVFRPAEDVLICYDGSPTSVALINLALNALVLGNIQENAGPGTNSNNLPFPFKFSIVVILESELNGSPGVEGRQKKHLQSLLNWTKHAEKSGTSQFPLFASCVEVSLKEYHSENDGSMSNKTPLVIKLTEEGILSQESEPEVQISSVNSVSLPFNESLDHHLMELRKSLKGKTEDKDFLAVSKRNLVQQIAEQLKISKVLLPEDQTSLAVKMFTMMSLGRGSQVAEEMSFTSTTENGTVYARPLIDFSDDDLRAYLETLSDESTDGMVNKSGKRKLKIDSVDRQCDDFIINLQKGYPATVSTLTRIGAKLQSGLEDVMANDAKGSSRRCKFCKRQSDTPIDAFCYGCQHFLYDAHPDKKEHFRHLFPLNASSNS</sequence>
<comment type="function">
    <text evidence="3">Plays a central role in 2-thiolation of mcm(5)S(2)U at tRNA wobble positions of tRNA(Lys), tRNA(Glu) and tRNA(Gln). May act by forming a heterodimer with NCS6/CTU1 that ligates sulfur from thiocarboxylated URM1 onto the uridine of tRNAs at wobble position.</text>
</comment>
<keyword evidence="2 3" id="KW-0819">tRNA processing</keyword>
<dbReference type="Proteomes" id="UP001642540">
    <property type="component" value="Unassembled WGS sequence"/>
</dbReference>
<evidence type="ECO:0000313" key="5">
    <source>
        <dbReference type="Proteomes" id="UP001642540"/>
    </source>
</evidence>
<reference evidence="4 5" key="1">
    <citation type="submission" date="2024-08" db="EMBL/GenBank/DDBJ databases">
        <authorList>
            <person name="Cucini C."/>
            <person name="Frati F."/>
        </authorList>
    </citation>
    <scope>NUCLEOTIDE SEQUENCE [LARGE SCALE GENOMIC DNA]</scope>
</reference>
<dbReference type="InterPro" id="IPR014729">
    <property type="entry name" value="Rossmann-like_a/b/a_fold"/>
</dbReference>
<dbReference type="Pfam" id="PF10288">
    <property type="entry name" value="CTU2"/>
    <property type="match status" value="1"/>
</dbReference>
<comment type="subcellular location">
    <subcellularLocation>
        <location evidence="3">Cytoplasm</location>
    </subcellularLocation>
</comment>
<dbReference type="InterPro" id="IPR019407">
    <property type="entry name" value="CTU2"/>
</dbReference>
<accession>A0ABP1Q3H8</accession>
<dbReference type="PANTHER" id="PTHR20882">
    <property type="entry name" value="CYTOPLASMIC TRNA 2-THIOLATION PROTEIN 2"/>
    <property type="match status" value="1"/>
</dbReference>
<keyword evidence="1 3" id="KW-0963">Cytoplasm</keyword>
<name>A0ABP1Q3H8_9HEXA</name>
<dbReference type="HAMAP" id="MF_03054">
    <property type="entry name" value="CTU2"/>
    <property type="match status" value="1"/>
</dbReference>
<protein>
    <recommendedName>
        <fullName evidence="3">Cytoplasmic tRNA 2-thiolation protein 2</fullName>
    </recommendedName>
</protein>
<dbReference type="Gene3D" id="3.40.50.620">
    <property type="entry name" value="HUPs"/>
    <property type="match status" value="1"/>
</dbReference>
<dbReference type="EMBL" id="CAXLJM020000022">
    <property type="protein sequence ID" value="CAL8088043.1"/>
    <property type="molecule type" value="Genomic_DNA"/>
</dbReference>
<evidence type="ECO:0000313" key="4">
    <source>
        <dbReference type="EMBL" id="CAL8088043.1"/>
    </source>
</evidence>
<comment type="caution">
    <text evidence="4">The sequence shown here is derived from an EMBL/GenBank/DDBJ whole genome shotgun (WGS) entry which is preliminary data.</text>
</comment>
<comment type="pathway">
    <text evidence="3">tRNA modification; 5-methoxycarbonylmethyl-2-thiouridine-tRNA biosynthesis.</text>
</comment>
<dbReference type="PANTHER" id="PTHR20882:SF14">
    <property type="entry name" value="CYTOPLASMIC TRNA 2-THIOLATION PROTEIN 2"/>
    <property type="match status" value="1"/>
</dbReference>
<comment type="similarity">
    <text evidence="3">Belongs to the CTU2/NCS2 family.</text>
</comment>
<proteinExistence type="inferred from homology"/>
<evidence type="ECO:0000256" key="3">
    <source>
        <dbReference type="HAMAP-Rule" id="MF_03054"/>
    </source>
</evidence>
<organism evidence="4 5">
    <name type="scientific">Orchesella dallaii</name>
    <dbReference type="NCBI Taxonomy" id="48710"/>
    <lineage>
        <taxon>Eukaryota</taxon>
        <taxon>Metazoa</taxon>
        <taxon>Ecdysozoa</taxon>
        <taxon>Arthropoda</taxon>
        <taxon>Hexapoda</taxon>
        <taxon>Collembola</taxon>
        <taxon>Entomobryomorpha</taxon>
        <taxon>Entomobryoidea</taxon>
        <taxon>Orchesellidae</taxon>
        <taxon>Orchesellinae</taxon>
        <taxon>Orchesella</taxon>
    </lineage>
</organism>